<keyword evidence="3" id="KW-0732">Signal</keyword>
<evidence type="ECO:0000256" key="1">
    <source>
        <dbReference type="SAM" id="MobiDB-lite"/>
    </source>
</evidence>
<dbReference type="EMBL" id="JBBBNY010000001">
    <property type="protein sequence ID" value="MEI7035718.1"/>
    <property type="molecule type" value="Genomic_DNA"/>
</dbReference>
<proteinExistence type="predicted"/>
<protein>
    <submittedName>
        <fullName evidence="4">BatD family protein</fullName>
    </submittedName>
</protein>
<accession>A0ABU8J931</accession>
<dbReference type="Pfam" id="PF13584">
    <property type="entry name" value="BatD"/>
    <property type="match status" value="1"/>
</dbReference>
<evidence type="ECO:0000256" key="3">
    <source>
        <dbReference type="SAM" id="SignalP"/>
    </source>
</evidence>
<dbReference type="RefSeq" id="WP_336806330.1">
    <property type="nucleotide sequence ID" value="NZ_JBBBNY010000001.1"/>
</dbReference>
<gene>
    <name evidence="4" type="ORF">WAT24_02975</name>
</gene>
<feature type="transmembrane region" description="Helical" evidence="2">
    <location>
        <begin position="415"/>
        <end position="437"/>
    </location>
</feature>
<evidence type="ECO:0000256" key="2">
    <source>
        <dbReference type="SAM" id="Phobius"/>
    </source>
</evidence>
<feature type="chain" id="PRO_5047024453" evidence="3">
    <location>
        <begin position="21"/>
        <end position="554"/>
    </location>
</feature>
<evidence type="ECO:0000313" key="4">
    <source>
        <dbReference type="EMBL" id="MEI7035718.1"/>
    </source>
</evidence>
<organism evidence="4 5">
    <name type="scientific">Fulvimonas yonginensis</name>
    <dbReference type="NCBI Taxonomy" id="1495200"/>
    <lineage>
        <taxon>Bacteria</taxon>
        <taxon>Pseudomonadati</taxon>
        <taxon>Pseudomonadota</taxon>
        <taxon>Gammaproteobacteria</taxon>
        <taxon>Lysobacterales</taxon>
        <taxon>Rhodanobacteraceae</taxon>
        <taxon>Fulvimonas</taxon>
    </lineage>
</organism>
<keyword evidence="2" id="KW-0812">Transmembrane</keyword>
<reference evidence="4 5" key="1">
    <citation type="journal article" date="2014" name="Int. J. Syst. Evol. Microbiol.">
        <title>Fulvimonas yonginensis sp. nov., isolated from greenhouse soil, and emended description of the genus Fulvimonas.</title>
        <authorList>
            <person name="Ahn J.H."/>
            <person name="Kim S.J."/>
            <person name="Weon H.Y."/>
            <person name="Hong S.B."/>
            <person name="Seok S.J."/>
            <person name="Kwon S.W."/>
        </authorList>
    </citation>
    <scope>NUCLEOTIDE SEQUENCE [LARGE SCALE GENOMIC DNA]</scope>
    <source>
        <strain evidence="4 5">KACC 16952</strain>
    </source>
</reference>
<comment type="caution">
    <text evidence="4">The sequence shown here is derived from an EMBL/GenBank/DDBJ whole genome shotgun (WGS) entry which is preliminary data.</text>
</comment>
<dbReference type="PANTHER" id="PTHR40940:SF1">
    <property type="entry name" value="PROTEIN BATD"/>
    <property type="match status" value="1"/>
</dbReference>
<sequence length="554" mass="58618">MKRLSWLGLWLVLLSLPVLAGAAHVSASLDRSQVQLGETVTLNLRADGSTGGAPPDLGALAGDFDVLGSSSNTSVSIVDGRRSVQFIYGVALRPKHVGRLSIPALDFAGGRTRPLTLTVVPPDPSAAADTGKDVFLEATAEPTQVRVGQQLLFTVRLYFAGSLSRGSLEDPQLPGIDARRLGNDLDYEAIRGGRAYHVIERRYAVIPQRAGKVTLPPLQFEGELLDPTDPDSFFAMGSPTTAASPPVTLDVQPVPPGWGSSAWLPARALDLTLEGLPADGRLRVGQPLQLTMAVQATGLPYEALPALSLPRLDGATVYPDKPVTSTRNDGRWLTGRRQQDFAVVPDRPGTLVIPAVTLKWWNVQSGQAEVARIPAHTLAVLPSATTDAAAPVAPPAAAASARAPVAAPVPAWREVVLLVITLVLAGGALGLLGGWLWRRRRAAPVGEAAPSTRSLRAAFLAAARGGDATAQAQSLLAWARAERPGLSTLGALAEALDSPVQCEAIERLQRRRFAGQPGEAQPDLADAFREGFRWRAGEDPGDPPLPPLYPFKLR</sequence>
<name>A0ABU8J931_9GAMM</name>
<dbReference type="Proteomes" id="UP001381174">
    <property type="component" value="Unassembled WGS sequence"/>
</dbReference>
<keyword evidence="5" id="KW-1185">Reference proteome</keyword>
<keyword evidence="2" id="KW-1133">Transmembrane helix</keyword>
<dbReference type="PANTHER" id="PTHR40940">
    <property type="entry name" value="PROTEIN BATD-RELATED"/>
    <property type="match status" value="1"/>
</dbReference>
<feature type="signal peptide" evidence="3">
    <location>
        <begin position="1"/>
        <end position="20"/>
    </location>
</feature>
<feature type="region of interest" description="Disordered" evidence="1">
    <location>
        <begin position="535"/>
        <end position="554"/>
    </location>
</feature>
<dbReference type="InterPro" id="IPR025738">
    <property type="entry name" value="BatD"/>
</dbReference>
<feature type="compositionally biased region" description="Pro residues" evidence="1">
    <location>
        <begin position="542"/>
        <end position="554"/>
    </location>
</feature>
<evidence type="ECO:0000313" key="5">
    <source>
        <dbReference type="Proteomes" id="UP001381174"/>
    </source>
</evidence>
<keyword evidence="2" id="KW-0472">Membrane</keyword>